<dbReference type="InterPro" id="IPR005625">
    <property type="entry name" value="PepSY-ass_TM"/>
</dbReference>
<feature type="transmembrane region" description="Helical" evidence="1">
    <location>
        <begin position="341"/>
        <end position="362"/>
    </location>
</feature>
<dbReference type="RefSeq" id="WP_208863906.1">
    <property type="nucleotide sequence ID" value="NZ_CP015583.1"/>
</dbReference>
<proteinExistence type="predicted"/>
<protein>
    <submittedName>
        <fullName evidence="2">PepSY-associated TM helix domain-containing protein</fullName>
    </submittedName>
</protein>
<feature type="transmembrane region" description="Helical" evidence="1">
    <location>
        <begin position="188"/>
        <end position="212"/>
    </location>
</feature>
<dbReference type="Proteomes" id="UP001258945">
    <property type="component" value="Unassembled WGS sequence"/>
</dbReference>
<feature type="transmembrane region" description="Helical" evidence="1">
    <location>
        <begin position="445"/>
        <end position="467"/>
    </location>
</feature>
<comment type="caution">
    <text evidence="2">The sequence shown here is derived from an EMBL/GenBank/DDBJ whole genome shotgun (WGS) entry which is preliminary data.</text>
</comment>
<dbReference type="PANTHER" id="PTHR34219">
    <property type="entry name" value="IRON-REGULATED INNER MEMBRANE PROTEIN-RELATED"/>
    <property type="match status" value="1"/>
</dbReference>
<dbReference type="EMBL" id="JAVVDO010000005">
    <property type="protein sequence ID" value="MDT8330436.1"/>
    <property type="molecule type" value="Genomic_DNA"/>
</dbReference>
<keyword evidence="1" id="KW-1133">Transmembrane helix</keyword>
<feature type="transmembrane region" description="Helical" evidence="1">
    <location>
        <begin position="383"/>
        <end position="402"/>
    </location>
</feature>
<dbReference type="PANTHER" id="PTHR34219:SF4">
    <property type="entry name" value="PEPSY DOMAIN-CONTAINING PROTEIN"/>
    <property type="match status" value="1"/>
</dbReference>
<feature type="transmembrane region" description="Helical" evidence="1">
    <location>
        <begin position="12"/>
        <end position="36"/>
    </location>
</feature>
<reference evidence="2 3" key="1">
    <citation type="journal article" date="2019" name="Microb. Pathog.">
        <title>Comparison of VITEK 2, MALDI-TOF MS, 16S rRNA gene sequencing, and whole-genome sequencing for identification of Roseomonas mucosa.</title>
        <authorList>
            <person name="Rudolph W.W."/>
            <person name="Gunzer F."/>
            <person name="Trauth M."/>
            <person name="Bunk B."/>
            <person name="Bigge R."/>
            <person name="Schrottner P."/>
        </authorList>
    </citation>
    <scope>NUCLEOTIDE SEQUENCE [LARGE SCALE GENOMIC DNA]</scope>
    <source>
        <strain evidence="2 3">DSM 103800</strain>
    </source>
</reference>
<accession>A0ABU3MC61</accession>
<keyword evidence="1" id="KW-0812">Transmembrane</keyword>
<sequence length="527" mass="57629">MKDGFRQCMAWLHTWSGLLVGWVLFAVFLTGTAAYLRPEISYWMRPEIARSSASAPDAAVAAMAYLETKAPRSPAWFITLSDTREGVTRVLWRAPSATGRGFQSEFLDPATGQPVEVRKTMGGDFFYRFHFELHYMSVLWGRWIICVCTLFMLVAIVSGVITHRRIFADFFTFRPGKGHRSWLDAHNLGAVLALPFHLMITYTGLVIFMLMLMPWGIDRTYPGGRNAFSADLFGSPPASRPSGQAAPLVPLAPLLEQAMQRWQGGEVGRIAVTNAGDASATIQLVRRDADRISTAMQSLLFEGATGRLISAQDQSSAVMETRGVMYGLHLGRFAGPLLRGLFILSGLAGTAMVATGCLLWAVKQRQQAAKKGGPGFGTRLVEHLNLAAIGGLPVAMGAFLWANRLLPAGLDGRADWEIHVFFIAWGACLLHPLLRRGRRGWVDQFTLAALLFATLPAGNLLLGLHPLSETLARGDWVRAWFDLGLLALGLGLGAIAWKVARHRAPPPRLRTLHRRPAAEAVPAKAGS</sequence>
<evidence type="ECO:0000313" key="2">
    <source>
        <dbReference type="EMBL" id="MDT8330436.1"/>
    </source>
</evidence>
<feature type="transmembrane region" description="Helical" evidence="1">
    <location>
        <begin position="414"/>
        <end position="433"/>
    </location>
</feature>
<evidence type="ECO:0000313" key="3">
    <source>
        <dbReference type="Proteomes" id="UP001258945"/>
    </source>
</evidence>
<dbReference type="Pfam" id="PF03929">
    <property type="entry name" value="PepSY_TM"/>
    <property type="match status" value="1"/>
</dbReference>
<keyword evidence="1" id="KW-0472">Membrane</keyword>
<feature type="transmembrane region" description="Helical" evidence="1">
    <location>
        <begin position="479"/>
        <end position="500"/>
    </location>
</feature>
<name>A0ABU3MC61_9PROT</name>
<feature type="transmembrane region" description="Helical" evidence="1">
    <location>
        <begin position="140"/>
        <end position="167"/>
    </location>
</feature>
<keyword evidence="3" id="KW-1185">Reference proteome</keyword>
<evidence type="ECO:0000256" key="1">
    <source>
        <dbReference type="SAM" id="Phobius"/>
    </source>
</evidence>
<organism evidence="2 3">
    <name type="scientific">Roseomonas gilardii</name>
    <dbReference type="NCBI Taxonomy" id="257708"/>
    <lineage>
        <taxon>Bacteria</taxon>
        <taxon>Pseudomonadati</taxon>
        <taxon>Pseudomonadota</taxon>
        <taxon>Alphaproteobacteria</taxon>
        <taxon>Acetobacterales</taxon>
        <taxon>Roseomonadaceae</taxon>
        <taxon>Roseomonas</taxon>
    </lineage>
</organism>
<gene>
    <name evidence="2" type="ORF">RQ831_05175</name>
</gene>